<evidence type="ECO:0000256" key="1">
    <source>
        <dbReference type="ARBA" id="ARBA00022801"/>
    </source>
</evidence>
<sequence length="658" mass="76511">MAMNFDDNEELVNKQVDMNAYSHNLLKEKYPTKQDVITEIMNLEAILHLPKGTEHFVSDLHGEYTAFDHVLRNGSGSIKQKIQDYFSDRMTEQTMQDFALLIYYPEDELALVKKKLRTENELQQWYLDNISHLLEFLELSGSKYTRSKVRKALNPNFVYITEELLYNDPQEFNKRSYINQLLKNILKLDQADKFIIATCYTIQRLVVDHLHVLGDVYDRGEEPDKIMDRLMNYHSVDMQWGNHDLLWLGAMAGSKLCMLNLLRICARYNNLNIIEDAYGINLRHLSRFAEEQYEDNPQFRPKLTNGDGYRFNGEKLQITQIHQAVAMMQFKLEGQVIARRPELEMDDRDLLNKIDYKKNVISLNGKEYPLQNTCFNTVDPKNPSELTDEENAIVDELLISIQHSTKLKRHLDFMMNKGSMYRTYNGNLLFHGCIPADEEGNFCSLKIGSKEYSGKKLFDFSEKMIRKAYSKPNVKDDFATDFMWYLWQGALSPLFGKKSMTTFERYFIADKACHEELKNPYYKLRENKDFCIKILQEFGFAGDDTNHIINGHTPVKRGHNAICAEGYMLVIDGGYSKAYQPTTGIAGYTLLYNSYGLQLVSHQPFTSKQDAIRSGKDIVSTVRVVKHELQRKSVADTDIGENIKEKIRVLYNLLRNYD</sequence>
<evidence type="ECO:0000313" key="6">
    <source>
        <dbReference type="Proteomes" id="UP000035027"/>
    </source>
</evidence>
<evidence type="ECO:0000256" key="3">
    <source>
        <dbReference type="ARBA" id="ARBA00023277"/>
    </source>
</evidence>
<dbReference type="AlphaFoldDB" id="A0A0F7Q1A4"/>
<accession>A0A0F7Q1A4</accession>
<dbReference type="PATRIC" id="fig|1194971.3.peg.1787"/>
<dbReference type="GO" id="GO:0042132">
    <property type="term" value="F:fructose 1,6-bisphosphate 1-phosphatase activity"/>
    <property type="evidence" value="ECO:0007669"/>
    <property type="project" value="UniProtKB-UniRule"/>
</dbReference>
<comment type="cofactor">
    <cofactor evidence="4">
        <name>Mn(2+)</name>
        <dbReference type="ChEBI" id="CHEBI:29035"/>
    </cofactor>
</comment>
<dbReference type="GO" id="GO:0006094">
    <property type="term" value="P:gluconeogenesis"/>
    <property type="evidence" value="ECO:0007669"/>
    <property type="project" value="UniProtKB-UniRule"/>
</dbReference>
<comment type="similarity">
    <text evidence="4">Belongs to the FBPase class 3 family.</text>
</comment>
<comment type="pathway">
    <text evidence="4">Carbohydrate biosynthesis; gluconeogenesis.</text>
</comment>
<protein>
    <recommendedName>
        <fullName evidence="4">Fructose-1,6-bisphosphatase class 3</fullName>
        <shortName evidence="4">FBPase class 3</shortName>
        <ecNumber evidence="4">3.1.3.11</ecNumber>
    </recommendedName>
    <alternativeName>
        <fullName evidence="4">D-fructose-1,6-bisphosphate 1-phosphohydrolase class 3</fullName>
    </alternativeName>
</protein>
<keyword evidence="5" id="KW-0614">Plasmid</keyword>
<evidence type="ECO:0000256" key="2">
    <source>
        <dbReference type="ARBA" id="ARBA00023211"/>
    </source>
</evidence>
<keyword evidence="2 4" id="KW-0464">Manganese</keyword>
<keyword evidence="1 4" id="KW-0378">Hydrolase</keyword>
<dbReference type="InterPro" id="IPR009164">
    <property type="entry name" value="FBPtase_class3"/>
</dbReference>
<dbReference type="EC" id="3.1.3.11" evidence="4"/>
<comment type="catalytic activity">
    <reaction evidence="4">
        <text>beta-D-fructose 1,6-bisphosphate + H2O = beta-D-fructose 6-phosphate + phosphate</text>
        <dbReference type="Rhea" id="RHEA:11064"/>
        <dbReference type="ChEBI" id="CHEBI:15377"/>
        <dbReference type="ChEBI" id="CHEBI:32966"/>
        <dbReference type="ChEBI" id="CHEBI:43474"/>
        <dbReference type="ChEBI" id="CHEBI:57634"/>
        <dbReference type="EC" id="3.1.3.11"/>
    </reaction>
</comment>
<organism evidence="5 6">
    <name type="scientific">Ligilactobacillus salivarius str. Ren</name>
    <dbReference type="NCBI Taxonomy" id="1194971"/>
    <lineage>
        <taxon>Bacteria</taxon>
        <taxon>Bacillati</taxon>
        <taxon>Bacillota</taxon>
        <taxon>Bacilli</taxon>
        <taxon>Lactobacillales</taxon>
        <taxon>Lactobacillaceae</taxon>
        <taxon>Ligilactobacillus</taxon>
    </lineage>
</organism>
<dbReference type="EMBL" id="CP011404">
    <property type="protein sequence ID" value="AKI05319.1"/>
    <property type="molecule type" value="Genomic_DNA"/>
</dbReference>
<geneLocation type="plasmid" evidence="5 6">
    <name>pR1</name>
</geneLocation>
<dbReference type="Gene3D" id="3.60.21.10">
    <property type="match status" value="1"/>
</dbReference>
<dbReference type="HAMAP" id="MF_01854">
    <property type="entry name" value="FBPase_class3"/>
    <property type="match status" value="1"/>
</dbReference>
<dbReference type="PIRSF" id="PIRSF000906">
    <property type="entry name" value="FBPtase_Bacill"/>
    <property type="match status" value="1"/>
</dbReference>
<proteinExistence type="inferred from homology"/>
<dbReference type="UniPathway" id="UPA00138"/>
<keyword evidence="3 4" id="KW-0119">Carbohydrate metabolism</keyword>
<gene>
    <name evidence="4" type="primary">fbp</name>
    <name evidence="5" type="ORF">LsR_01801</name>
</gene>
<dbReference type="InterPro" id="IPR029052">
    <property type="entry name" value="Metallo-depent_PP-like"/>
</dbReference>
<dbReference type="Pfam" id="PF06874">
    <property type="entry name" value="FBPase_2"/>
    <property type="match status" value="1"/>
</dbReference>
<name>A0A0F7Q1A4_9LACO</name>
<reference evidence="5 6" key="1">
    <citation type="submission" date="2015-04" db="EMBL/GenBank/DDBJ databases">
        <title>Complete genome sequence of Lactobacillus salivarius Ren, a probiotic strain with antitumor activity.</title>
        <authorList>
            <person name="Sun E."/>
            <person name="Zhao L."/>
            <person name="Liu S."/>
            <person name="Zhang M."/>
            <person name="Guo H."/>
            <person name="Ren F."/>
        </authorList>
    </citation>
    <scope>NUCLEOTIDE SEQUENCE [LARGE SCALE GENOMIC DNA]</scope>
    <source>
        <strain evidence="5 6">Ren</strain>
        <plasmid evidence="5 6">pR1</plasmid>
    </source>
</reference>
<evidence type="ECO:0000313" key="5">
    <source>
        <dbReference type="EMBL" id="AKI05319.1"/>
    </source>
</evidence>
<dbReference type="SUPFAM" id="SSF56300">
    <property type="entry name" value="Metallo-dependent phosphatases"/>
    <property type="match status" value="1"/>
</dbReference>
<dbReference type="Proteomes" id="UP000035027">
    <property type="component" value="Plasmid pR1"/>
</dbReference>
<evidence type="ECO:0000256" key="4">
    <source>
        <dbReference type="HAMAP-Rule" id="MF_01854"/>
    </source>
</evidence>